<dbReference type="STRING" id="1325734.A0A428NIZ5"/>
<organism evidence="1 2">
    <name type="scientific">Fusarium duplospermum</name>
    <dbReference type="NCBI Taxonomy" id="1325734"/>
    <lineage>
        <taxon>Eukaryota</taxon>
        <taxon>Fungi</taxon>
        <taxon>Dikarya</taxon>
        <taxon>Ascomycota</taxon>
        <taxon>Pezizomycotina</taxon>
        <taxon>Sordariomycetes</taxon>
        <taxon>Hypocreomycetidae</taxon>
        <taxon>Hypocreales</taxon>
        <taxon>Nectriaceae</taxon>
        <taxon>Fusarium</taxon>
        <taxon>Fusarium solani species complex</taxon>
    </lineage>
</organism>
<reference evidence="1 2" key="1">
    <citation type="submission" date="2017-06" db="EMBL/GenBank/DDBJ databases">
        <title>Comparative genomic analysis of Ambrosia Fusariam Clade fungi.</title>
        <authorList>
            <person name="Stajich J.E."/>
            <person name="Carrillo J."/>
            <person name="Kijimoto T."/>
            <person name="Eskalen A."/>
            <person name="O'Donnell K."/>
            <person name="Kasson M."/>
        </authorList>
    </citation>
    <scope>NUCLEOTIDE SEQUENCE [LARGE SCALE GENOMIC DNA]</scope>
    <source>
        <strain evidence="1 2">NRRL62584</strain>
    </source>
</reference>
<gene>
    <name evidence="1" type="ORF">CEP54_016027</name>
</gene>
<protein>
    <submittedName>
        <fullName evidence="1">Uncharacterized protein</fullName>
    </submittedName>
</protein>
<proteinExistence type="predicted"/>
<keyword evidence="2" id="KW-1185">Reference proteome</keyword>
<evidence type="ECO:0000313" key="2">
    <source>
        <dbReference type="Proteomes" id="UP000288168"/>
    </source>
</evidence>
<dbReference type="Proteomes" id="UP000288168">
    <property type="component" value="Unassembled WGS sequence"/>
</dbReference>
<evidence type="ECO:0000313" key="1">
    <source>
        <dbReference type="EMBL" id="RSL40768.1"/>
    </source>
</evidence>
<dbReference type="EMBL" id="NKCI01000469">
    <property type="protein sequence ID" value="RSL40768.1"/>
    <property type="molecule type" value="Genomic_DNA"/>
</dbReference>
<dbReference type="OrthoDB" id="4501419at2759"/>
<accession>A0A428NIZ5</accession>
<name>A0A428NIZ5_9HYPO</name>
<dbReference type="AlphaFoldDB" id="A0A428NIZ5"/>
<comment type="caution">
    <text evidence="1">The sequence shown here is derived from an EMBL/GenBank/DDBJ whole genome shotgun (WGS) entry which is preliminary data.</text>
</comment>
<sequence length="251" mass="29475">MTRLTVDFVSCLVNHSPGNIATKQGNKQLPLELWRMIIAWVEMNSELDNYYCLAQVRSLEEHGAERILSCAKITEWNRCGILKTENAADEYREYLRCPGEGDDPKRPFVLPDTKNSDSLIKIRESLLGPVDKVLFSDLQVYDVLSWIEDGDCYFCGDDRWIDMYGEDGGYRFFGYTIPYPTDSWEWHRGRTMGCPLCIGLGPRPLYYGPRTPQNDRDDEELERAEGYDYEVRERFEELGYDWEYSYLFRWP</sequence>